<dbReference type="Pfam" id="PF00294">
    <property type="entry name" value="PfkB"/>
    <property type="match status" value="1"/>
</dbReference>
<feature type="domain" description="Carbohydrate kinase PfkB" evidence="4">
    <location>
        <begin position="74"/>
        <end position="332"/>
    </location>
</feature>
<dbReference type="InterPro" id="IPR011611">
    <property type="entry name" value="PfkB_dom"/>
</dbReference>
<keyword evidence="6" id="KW-1185">Reference proteome</keyword>
<organism evidence="5 6">
    <name type="scientific">Nocardiopsis sediminis</name>
    <dbReference type="NCBI Taxonomy" id="1778267"/>
    <lineage>
        <taxon>Bacteria</taxon>
        <taxon>Bacillati</taxon>
        <taxon>Actinomycetota</taxon>
        <taxon>Actinomycetes</taxon>
        <taxon>Streptosporangiales</taxon>
        <taxon>Nocardiopsidaceae</taxon>
        <taxon>Nocardiopsis</taxon>
    </lineage>
</organism>
<feature type="region of interest" description="Disordered" evidence="3">
    <location>
        <begin position="1"/>
        <end position="38"/>
    </location>
</feature>
<dbReference type="EMBL" id="JBHSBH010000006">
    <property type="protein sequence ID" value="MFC3996044.1"/>
    <property type="molecule type" value="Genomic_DNA"/>
</dbReference>
<dbReference type="InterPro" id="IPR002173">
    <property type="entry name" value="Carboh/pur_kinase_PfkB_CS"/>
</dbReference>
<evidence type="ECO:0000256" key="2">
    <source>
        <dbReference type="ARBA" id="ARBA00022777"/>
    </source>
</evidence>
<accession>A0ABV8FL11</accession>
<reference evidence="6" key="1">
    <citation type="journal article" date="2019" name="Int. J. Syst. Evol. Microbiol.">
        <title>The Global Catalogue of Microorganisms (GCM) 10K type strain sequencing project: providing services to taxonomists for standard genome sequencing and annotation.</title>
        <authorList>
            <consortium name="The Broad Institute Genomics Platform"/>
            <consortium name="The Broad Institute Genome Sequencing Center for Infectious Disease"/>
            <person name="Wu L."/>
            <person name="Ma J."/>
        </authorList>
    </citation>
    <scope>NUCLEOTIDE SEQUENCE [LARGE SCALE GENOMIC DNA]</scope>
    <source>
        <strain evidence="6">TBRC 1826</strain>
    </source>
</reference>
<dbReference type="Gene3D" id="3.40.1190.20">
    <property type="match status" value="1"/>
</dbReference>
<proteinExistence type="predicted"/>
<dbReference type="SUPFAM" id="SSF53613">
    <property type="entry name" value="Ribokinase-like"/>
    <property type="match status" value="1"/>
</dbReference>
<gene>
    <name evidence="5" type="ORF">ACFOVU_08980</name>
</gene>
<dbReference type="PANTHER" id="PTHR42774:SF3">
    <property type="entry name" value="KETOHEXOKINASE"/>
    <property type="match status" value="1"/>
</dbReference>
<name>A0ABV8FL11_9ACTN</name>
<dbReference type="Proteomes" id="UP001595847">
    <property type="component" value="Unassembled WGS sequence"/>
</dbReference>
<keyword evidence="1" id="KW-0808">Transferase</keyword>
<dbReference type="PROSITE" id="PS00584">
    <property type="entry name" value="PFKB_KINASES_2"/>
    <property type="match status" value="1"/>
</dbReference>
<dbReference type="RefSeq" id="WP_378531750.1">
    <property type="nucleotide sequence ID" value="NZ_JBHSBH010000006.1"/>
</dbReference>
<evidence type="ECO:0000259" key="4">
    <source>
        <dbReference type="Pfam" id="PF00294"/>
    </source>
</evidence>
<evidence type="ECO:0000256" key="3">
    <source>
        <dbReference type="SAM" id="MobiDB-lite"/>
    </source>
</evidence>
<dbReference type="PANTHER" id="PTHR42774">
    <property type="entry name" value="PHOSPHOTRANSFERASE SYSTEM TRANSPORT PROTEIN"/>
    <property type="match status" value="1"/>
</dbReference>
<comment type="caution">
    <text evidence="5">The sequence shown here is derived from an EMBL/GenBank/DDBJ whole genome shotgun (WGS) entry which is preliminary data.</text>
</comment>
<keyword evidence="2 5" id="KW-0418">Kinase</keyword>
<evidence type="ECO:0000313" key="5">
    <source>
        <dbReference type="EMBL" id="MFC3996044.1"/>
    </source>
</evidence>
<dbReference type="InterPro" id="IPR052562">
    <property type="entry name" value="Ketohexokinase-related"/>
</dbReference>
<sequence length="386" mass="40317">MATQRRGNAGGGPKEQKAADLESTPLVGEPRDVLAGEREPDSPAIDLALSGTVFFDIVLTGLASAPASGTEVGAEGMGSCPGGVANLAVAASRLGLRTAVAAAFGEDVYGDFSWDTLGAQEMVDLSASRRIPDWHSPFTVSLAYRGDRSMVTHEHPSPVPLEEMAQSLPQARAAFVSLRPDADVPQWAREQSANGARIFADVGWDDSQQWSGSVLEQLKHCHAFVPNAIEAMSYTRTGSPASALSALSEHVPVAVVTDGPRGALAVDQVSGETAAVEGLVLDAVDTTGAGDVFGAAFIVGTLAGWPLEQRLRFANLSAALSVQHTGGSLSAPGWADIAAWWGHVHAGHGEADRRLAADYGFLTNLVPLPWLPTDQRRASATIGLRT</sequence>
<dbReference type="CDD" id="cd01942">
    <property type="entry name" value="ribokinase_group_A"/>
    <property type="match status" value="1"/>
</dbReference>
<feature type="compositionally biased region" description="Basic and acidic residues" evidence="3">
    <location>
        <begin position="29"/>
        <end position="38"/>
    </location>
</feature>
<evidence type="ECO:0000256" key="1">
    <source>
        <dbReference type="ARBA" id="ARBA00022679"/>
    </source>
</evidence>
<dbReference type="InterPro" id="IPR029056">
    <property type="entry name" value="Ribokinase-like"/>
</dbReference>
<protein>
    <submittedName>
        <fullName evidence="5">Carbohydrate kinase family protein</fullName>
    </submittedName>
</protein>
<evidence type="ECO:0000313" key="6">
    <source>
        <dbReference type="Proteomes" id="UP001595847"/>
    </source>
</evidence>
<dbReference type="GO" id="GO:0016301">
    <property type="term" value="F:kinase activity"/>
    <property type="evidence" value="ECO:0007669"/>
    <property type="project" value="UniProtKB-KW"/>
</dbReference>